<sequence length="37" mass="4421">MHVLSLFFFLELINHGDGHHPINRKSSLNLPKCHRRR</sequence>
<feature type="chain" id="PRO_5032450176" evidence="2">
    <location>
        <begin position="19"/>
        <end position="37"/>
    </location>
</feature>
<dbReference type="InParanoid" id="A0A804K2F2"/>
<dbReference type="Proteomes" id="UP000012960">
    <property type="component" value="Unplaced"/>
</dbReference>
<evidence type="ECO:0000313" key="4">
    <source>
        <dbReference type="Proteomes" id="UP000012960"/>
    </source>
</evidence>
<protein>
    <submittedName>
        <fullName evidence="3">Uncharacterized protein</fullName>
    </submittedName>
</protein>
<keyword evidence="4" id="KW-1185">Reference proteome</keyword>
<evidence type="ECO:0000256" key="2">
    <source>
        <dbReference type="SAM" id="SignalP"/>
    </source>
</evidence>
<evidence type="ECO:0000256" key="1">
    <source>
        <dbReference type="SAM" id="MobiDB-lite"/>
    </source>
</evidence>
<keyword evidence="2" id="KW-0732">Signal</keyword>
<accession>A0A804K2F2</accession>
<proteinExistence type="predicted"/>
<organism evidence="3 4">
    <name type="scientific">Musa acuminata subsp. malaccensis</name>
    <name type="common">Wild banana</name>
    <name type="synonym">Musa malaccensis</name>
    <dbReference type="NCBI Taxonomy" id="214687"/>
    <lineage>
        <taxon>Eukaryota</taxon>
        <taxon>Viridiplantae</taxon>
        <taxon>Streptophyta</taxon>
        <taxon>Embryophyta</taxon>
        <taxon>Tracheophyta</taxon>
        <taxon>Spermatophyta</taxon>
        <taxon>Magnoliopsida</taxon>
        <taxon>Liliopsida</taxon>
        <taxon>Zingiberales</taxon>
        <taxon>Musaceae</taxon>
        <taxon>Musa</taxon>
    </lineage>
</organism>
<reference evidence="3" key="1">
    <citation type="submission" date="2021-05" db="UniProtKB">
        <authorList>
            <consortium name="EnsemblPlants"/>
        </authorList>
    </citation>
    <scope>IDENTIFICATION</scope>
    <source>
        <strain evidence="3">subsp. malaccensis</strain>
    </source>
</reference>
<evidence type="ECO:0000313" key="3">
    <source>
        <dbReference type="EnsemblPlants" id="Ma08_p03370.1"/>
    </source>
</evidence>
<dbReference type="AlphaFoldDB" id="A0A804K2F2"/>
<name>A0A804K2F2_MUSAM</name>
<feature type="region of interest" description="Disordered" evidence="1">
    <location>
        <begin position="18"/>
        <end position="37"/>
    </location>
</feature>
<feature type="signal peptide" evidence="2">
    <location>
        <begin position="1"/>
        <end position="18"/>
    </location>
</feature>
<dbReference type="Gramene" id="Ma08_t03370.1">
    <property type="protein sequence ID" value="Ma08_p03370.1"/>
    <property type="gene ID" value="Ma08_g03370"/>
</dbReference>
<dbReference type="EnsemblPlants" id="Ma08_t03370.1">
    <property type="protein sequence ID" value="Ma08_p03370.1"/>
    <property type="gene ID" value="Ma08_g03370"/>
</dbReference>